<keyword evidence="1" id="KW-0472">Membrane</keyword>
<proteinExistence type="predicted"/>
<feature type="transmembrane region" description="Helical" evidence="1">
    <location>
        <begin position="47"/>
        <end position="69"/>
    </location>
</feature>
<dbReference type="Pfam" id="PF13630">
    <property type="entry name" value="SdpI"/>
    <property type="match status" value="1"/>
</dbReference>
<keyword evidence="3" id="KW-1185">Reference proteome</keyword>
<accession>A0A7V9YZN9</accession>
<comment type="caution">
    <text evidence="2">The sequence shown here is derived from an EMBL/GenBank/DDBJ whole genome shotgun (WGS) entry which is preliminary data.</text>
</comment>
<feature type="transmembrane region" description="Helical" evidence="1">
    <location>
        <begin position="6"/>
        <end position="26"/>
    </location>
</feature>
<sequence>MIPLFEHLLVGLLFLGSGFLLFWFPPKKINGIYGYRTPKSMENEKNWVVANRYSSQLFIVFGLLLLIIGGVSQNALITLTFTVIFTILLFLLVEKKLRSL</sequence>
<evidence type="ECO:0000256" key="1">
    <source>
        <dbReference type="SAM" id="Phobius"/>
    </source>
</evidence>
<dbReference type="Proteomes" id="UP000580891">
    <property type="component" value="Unassembled WGS sequence"/>
</dbReference>
<gene>
    <name evidence="2" type="ORF">HNQ85_001520</name>
</gene>
<dbReference type="InterPro" id="IPR025962">
    <property type="entry name" value="SdpI/YhfL"/>
</dbReference>
<dbReference type="AlphaFoldDB" id="A0A7V9YZN9"/>
<evidence type="ECO:0000313" key="3">
    <source>
        <dbReference type="Proteomes" id="UP000580891"/>
    </source>
</evidence>
<dbReference type="EMBL" id="JACDUU010000003">
    <property type="protein sequence ID" value="MBA2871250.1"/>
    <property type="molecule type" value="Genomic_DNA"/>
</dbReference>
<name>A0A7V9YZN9_9BACL</name>
<keyword evidence="1" id="KW-0812">Transmembrane</keyword>
<reference evidence="2 3" key="1">
    <citation type="submission" date="2020-07" db="EMBL/GenBank/DDBJ databases">
        <title>Genomic Encyclopedia of Type Strains, Phase IV (KMG-IV): sequencing the most valuable type-strain genomes for metagenomic binning, comparative biology and taxonomic classification.</title>
        <authorList>
            <person name="Goeker M."/>
        </authorList>
    </citation>
    <scope>NUCLEOTIDE SEQUENCE [LARGE SCALE GENOMIC DNA]</scope>
    <source>
        <strain evidence="2 3">DSM 25220</strain>
    </source>
</reference>
<feature type="transmembrane region" description="Helical" evidence="1">
    <location>
        <begin position="75"/>
        <end position="93"/>
    </location>
</feature>
<keyword evidence="1" id="KW-1133">Transmembrane helix</keyword>
<protein>
    <submittedName>
        <fullName evidence="2">Putative membrane protein</fullName>
    </submittedName>
</protein>
<dbReference type="RefSeq" id="WP_181537099.1">
    <property type="nucleotide sequence ID" value="NZ_JACDUU010000003.1"/>
</dbReference>
<evidence type="ECO:0000313" key="2">
    <source>
        <dbReference type="EMBL" id="MBA2871250.1"/>
    </source>
</evidence>
<organism evidence="2 3">
    <name type="scientific">[Anoxybacillus] calidus</name>
    <dbReference type="NCBI Taxonomy" id="575178"/>
    <lineage>
        <taxon>Bacteria</taxon>
        <taxon>Bacillati</taxon>
        <taxon>Bacillota</taxon>
        <taxon>Bacilli</taxon>
        <taxon>Bacillales</taxon>
        <taxon>Anoxybacillaceae</taxon>
        <taxon>Paranoxybacillus</taxon>
    </lineage>
</organism>